<gene>
    <name evidence="3" type="ORF">AQUCO_02000222v1</name>
</gene>
<dbReference type="AlphaFoldDB" id="A0A2G5DHC2"/>
<reference evidence="3 4" key="1">
    <citation type="submission" date="2017-09" db="EMBL/GenBank/DDBJ databases">
        <title>WGS assembly of Aquilegia coerulea Goldsmith.</title>
        <authorList>
            <person name="Hodges S."/>
            <person name="Kramer E."/>
            <person name="Nordborg M."/>
            <person name="Tomkins J."/>
            <person name="Borevitz J."/>
            <person name="Derieg N."/>
            <person name="Yan J."/>
            <person name="Mihaltcheva S."/>
            <person name="Hayes R.D."/>
            <person name="Rokhsar D."/>
        </authorList>
    </citation>
    <scope>NUCLEOTIDE SEQUENCE [LARGE SCALE GENOMIC DNA]</scope>
    <source>
        <strain evidence="4">cv. Goldsmith</strain>
    </source>
</reference>
<proteinExistence type="predicted"/>
<dbReference type="OrthoDB" id="10582976at2759"/>
<dbReference type="InterPro" id="IPR005174">
    <property type="entry name" value="KIB1-4_b-propeller"/>
</dbReference>
<dbReference type="Pfam" id="PF00646">
    <property type="entry name" value="F-box"/>
    <property type="match status" value="1"/>
</dbReference>
<dbReference type="Pfam" id="PF03478">
    <property type="entry name" value="Beta-prop_KIB1-4"/>
    <property type="match status" value="1"/>
</dbReference>
<name>A0A2G5DHC2_AQUCA</name>
<evidence type="ECO:0000313" key="3">
    <source>
        <dbReference type="EMBL" id="PIA42627.1"/>
    </source>
</evidence>
<dbReference type="Proteomes" id="UP000230069">
    <property type="component" value="Unassembled WGS sequence"/>
</dbReference>
<accession>A0A2G5DHC2</accession>
<feature type="domain" description="F-box" evidence="1">
    <location>
        <begin position="12"/>
        <end position="54"/>
    </location>
</feature>
<dbReference type="PANTHER" id="PTHR44259">
    <property type="entry name" value="OS07G0183000 PROTEIN-RELATED"/>
    <property type="match status" value="1"/>
</dbReference>
<feature type="domain" description="KIB1-4 beta-propeller" evidence="2">
    <location>
        <begin position="133"/>
        <end position="433"/>
    </location>
</feature>
<evidence type="ECO:0000313" key="4">
    <source>
        <dbReference type="Proteomes" id="UP000230069"/>
    </source>
</evidence>
<evidence type="ECO:0000259" key="1">
    <source>
        <dbReference type="Pfam" id="PF00646"/>
    </source>
</evidence>
<dbReference type="InterPro" id="IPR050942">
    <property type="entry name" value="F-box_BR-signaling"/>
</dbReference>
<dbReference type="STRING" id="218851.A0A2G5DHC2"/>
<dbReference type="PANTHER" id="PTHR44259:SF93">
    <property type="entry name" value="PROTEIN, PUTATIVE (DUF295)-RELATED"/>
    <property type="match status" value="1"/>
</dbReference>
<evidence type="ECO:0000259" key="2">
    <source>
        <dbReference type="Pfam" id="PF03478"/>
    </source>
</evidence>
<dbReference type="EMBL" id="KZ305037">
    <property type="protein sequence ID" value="PIA42627.1"/>
    <property type="molecule type" value="Genomic_DNA"/>
</dbReference>
<dbReference type="InterPro" id="IPR001810">
    <property type="entry name" value="F-box_dom"/>
</dbReference>
<organism evidence="3 4">
    <name type="scientific">Aquilegia coerulea</name>
    <name type="common">Rocky mountain columbine</name>
    <dbReference type="NCBI Taxonomy" id="218851"/>
    <lineage>
        <taxon>Eukaryota</taxon>
        <taxon>Viridiplantae</taxon>
        <taxon>Streptophyta</taxon>
        <taxon>Embryophyta</taxon>
        <taxon>Tracheophyta</taxon>
        <taxon>Spermatophyta</taxon>
        <taxon>Magnoliopsida</taxon>
        <taxon>Ranunculales</taxon>
        <taxon>Ranunculaceae</taxon>
        <taxon>Thalictroideae</taxon>
        <taxon>Aquilegia</taxon>
    </lineage>
</organism>
<keyword evidence="4" id="KW-1185">Reference proteome</keyword>
<sequence>MMISSRYADPNWEQLPICALNCIMERLILFDDYVHFGAVCVKWRTAFDEYNNKKKKHGQSSSSIPPFLLIPLHHNHNQEEEEEEEEEKEEVESYYKIKYPSRPSTYNGKQLEPRRRKRRRIAQTTRSLYNVLSQKVCDFEVRLPHNYYCRGSSFGWLITMKPKKKFGYYYKYYVQLFNPFLSNKHNFINLPPLYKILKQEHKQEQDGVYHDHLYDRLFFYLRKAVLSCNPMFNGNFVVMAIVSQVWKLTFYTPENKDWTPIYWEREDWSYFLDVIYFKKTQQFYAVLQTGEVLAIDLITEAEAPGRIIPKVTQIAPPTHLFAAHGLRYLVETSSGELLQAFKKLDCCIGSCSQDNYVTTVKFDVFKLDPAGLAWSQIHDMGDTILFLGDNSSISRTVSNFPGCKPNCIYYTDDVSMEREVGGLYDPQDMGIYNLADGTHQPHYPTTSRKNFPTPIWIEPTLPRSIDFDS</sequence>
<dbReference type="InParanoid" id="A0A2G5DHC2"/>
<protein>
    <submittedName>
        <fullName evidence="3">Uncharacterized protein</fullName>
    </submittedName>
</protein>